<comment type="caution">
    <text evidence="2">The sequence shown here is derived from an EMBL/GenBank/DDBJ whole genome shotgun (WGS) entry which is preliminary data.</text>
</comment>
<keyword evidence="3" id="KW-1185">Reference proteome</keyword>
<dbReference type="InterPro" id="IPR017946">
    <property type="entry name" value="PLC-like_Pdiesterase_TIM-brl"/>
</dbReference>
<dbReference type="RefSeq" id="WP_109720128.1">
    <property type="nucleotide sequence ID" value="NZ_QEQK01000007.1"/>
</dbReference>
<dbReference type="EMBL" id="QEQK01000007">
    <property type="protein sequence ID" value="PWN55913.1"/>
    <property type="molecule type" value="Genomic_DNA"/>
</dbReference>
<organism evidence="2 3">
    <name type="scientific">Abyssibacter profundi</name>
    <dbReference type="NCBI Taxonomy" id="2182787"/>
    <lineage>
        <taxon>Bacteria</taxon>
        <taxon>Pseudomonadati</taxon>
        <taxon>Pseudomonadota</taxon>
        <taxon>Gammaproteobacteria</taxon>
        <taxon>Chromatiales</taxon>
        <taxon>Oceanococcaceae</taxon>
        <taxon>Abyssibacter</taxon>
    </lineage>
</organism>
<reference evidence="2 3" key="1">
    <citation type="submission" date="2018-05" db="EMBL/GenBank/DDBJ databases">
        <title>Abyssibacter profundi OUC007T gen. nov., sp. nov, a marine bacterium isolated from seawater of the Mariana Trench.</title>
        <authorList>
            <person name="Zhou S."/>
        </authorList>
    </citation>
    <scope>NUCLEOTIDE SEQUENCE [LARGE SCALE GENOMIC DNA]</scope>
    <source>
        <strain evidence="2 3">OUC007</strain>
    </source>
</reference>
<feature type="domain" description="GP-PDE" evidence="1">
    <location>
        <begin position="17"/>
        <end position="244"/>
    </location>
</feature>
<evidence type="ECO:0000313" key="3">
    <source>
        <dbReference type="Proteomes" id="UP000251800"/>
    </source>
</evidence>
<gene>
    <name evidence="2" type="ORF">DEH80_08785</name>
</gene>
<dbReference type="AlphaFoldDB" id="A0A363UKI5"/>
<dbReference type="Pfam" id="PF03009">
    <property type="entry name" value="GDPD"/>
    <property type="match status" value="1"/>
</dbReference>
<protein>
    <submittedName>
        <fullName evidence="2">Glycerophosphodiester phosphodiesterase</fullName>
    </submittedName>
</protein>
<dbReference type="Gene3D" id="3.20.20.190">
    <property type="entry name" value="Phosphatidylinositol (PI) phosphodiesterase"/>
    <property type="match status" value="1"/>
</dbReference>
<dbReference type="PANTHER" id="PTHR46211:SF1">
    <property type="entry name" value="GLYCEROPHOSPHODIESTER PHOSPHODIESTERASE, CYTOPLASMIC"/>
    <property type="match status" value="1"/>
</dbReference>
<dbReference type="InterPro" id="IPR030395">
    <property type="entry name" value="GP_PDE_dom"/>
</dbReference>
<dbReference type="GO" id="GO:0008081">
    <property type="term" value="F:phosphoric diester hydrolase activity"/>
    <property type="evidence" value="ECO:0007669"/>
    <property type="project" value="InterPro"/>
</dbReference>
<evidence type="ECO:0000313" key="2">
    <source>
        <dbReference type="EMBL" id="PWN55913.1"/>
    </source>
</evidence>
<name>A0A363UKI5_9GAMM</name>
<sequence>MSIRHITPAPRLRNPHPLVFGHRGARGHAPENTLLGIETGIRLGADWIEVDVHLNGGRPVLMHDMTLDRSTNGRGRVAEVTPDYLDALDAGRGQHVPTVQQAIECIDRRAGLNLELKARGLAEVIVHQIRHAVQVLGWDWSEILVSSFDLHELRQVKALEPRIAVGALYCGVPLDYAASAEALGAVSVHLSHEFLAPNLLADARARGLAIYVYTVNQPEEIERLRALGVDGLFTDYPERVAVLDRAA</sequence>
<dbReference type="Proteomes" id="UP000251800">
    <property type="component" value="Unassembled WGS sequence"/>
</dbReference>
<dbReference type="PANTHER" id="PTHR46211">
    <property type="entry name" value="GLYCEROPHOSPHORYL DIESTER PHOSPHODIESTERASE"/>
    <property type="match status" value="1"/>
</dbReference>
<dbReference type="SUPFAM" id="SSF51695">
    <property type="entry name" value="PLC-like phosphodiesterases"/>
    <property type="match status" value="1"/>
</dbReference>
<dbReference type="GO" id="GO:0006629">
    <property type="term" value="P:lipid metabolic process"/>
    <property type="evidence" value="ECO:0007669"/>
    <property type="project" value="InterPro"/>
</dbReference>
<proteinExistence type="predicted"/>
<accession>A0A363UKI5</accession>
<dbReference type="PROSITE" id="PS51704">
    <property type="entry name" value="GP_PDE"/>
    <property type="match status" value="1"/>
</dbReference>
<dbReference type="OrthoDB" id="9795622at2"/>
<evidence type="ECO:0000259" key="1">
    <source>
        <dbReference type="PROSITE" id="PS51704"/>
    </source>
</evidence>